<protein>
    <submittedName>
        <fullName evidence="1">Uncharacterized protein</fullName>
    </submittedName>
</protein>
<organism evidence="1">
    <name type="scientific">Setaria italica</name>
    <name type="common">Foxtail millet</name>
    <name type="synonym">Panicum italicum</name>
    <dbReference type="NCBI Taxonomy" id="4555"/>
    <lineage>
        <taxon>Eukaryota</taxon>
        <taxon>Viridiplantae</taxon>
        <taxon>Streptophyta</taxon>
        <taxon>Embryophyta</taxon>
        <taxon>Tracheophyta</taxon>
        <taxon>Spermatophyta</taxon>
        <taxon>Magnoliopsida</taxon>
        <taxon>Liliopsida</taxon>
        <taxon>Poales</taxon>
        <taxon>Poaceae</taxon>
        <taxon>PACMAD clade</taxon>
        <taxon>Panicoideae</taxon>
        <taxon>Panicodae</taxon>
        <taxon>Paniceae</taxon>
        <taxon>Cenchrinae</taxon>
        <taxon>Setaria</taxon>
    </lineage>
</organism>
<gene>
    <name evidence="1" type="ORF">SETIT_9G376200v2</name>
</gene>
<proteinExistence type="predicted"/>
<evidence type="ECO:0000313" key="1">
    <source>
        <dbReference type="EMBL" id="RCV44472.1"/>
    </source>
</evidence>
<dbReference type="AlphaFoldDB" id="A0A368SPW1"/>
<name>A0A368SPW1_SETIT</name>
<accession>A0A368SPW1</accession>
<dbReference type="EMBL" id="CM003536">
    <property type="protein sequence ID" value="RCV44472.1"/>
    <property type="molecule type" value="Genomic_DNA"/>
</dbReference>
<reference evidence="1" key="1">
    <citation type="journal article" date="2012" name="Nat. Biotechnol.">
        <title>Reference genome sequence of the model plant Setaria.</title>
        <authorList>
            <person name="Bennetzen J.L."/>
            <person name="Schmutz J."/>
            <person name="Wang H."/>
            <person name="Percifield R."/>
            <person name="Hawkins J."/>
            <person name="Pontaroli A.C."/>
            <person name="Estep M."/>
            <person name="Feng L."/>
            <person name="Vaughn J.N."/>
            <person name="Grimwood J."/>
            <person name="Jenkins J."/>
            <person name="Barry K."/>
            <person name="Lindquist E."/>
            <person name="Hellsten U."/>
            <person name="Deshpande S."/>
            <person name="Wang X."/>
            <person name="Wu X."/>
            <person name="Mitros T."/>
            <person name="Triplett J."/>
            <person name="Yang X."/>
            <person name="Ye C.Y."/>
            <person name="Mauro-Herrera M."/>
            <person name="Wang L."/>
            <person name="Li P."/>
            <person name="Sharma M."/>
            <person name="Sharma R."/>
            <person name="Ronald P.C."/>
            <person name="Panaud O."/>
            <person name="Kellogg E.A."/>
            <person name="Brutnell T.P."/>
            <person name="Doust A.N."/>
            <person name="Tuskan G.A."/>
            <person name="Rokhsar D."/>
            <person name="Devos K.M."/>
        </authorList>
    </citation>
    <scope>NUCLEOTIDE SEQUENCE [LARGE SCALE GENOMIC DNA]</scope>
    <source>
        <strain evidence="1">Yugu1</strain>
    </source>
</reference>
<sequence>MIAPLIASFLTGTQSRGGKGAVGGIMPNDDGIGGIACGDQLIRRTVAREEVLLQGQRHIDLVWFMYETRLV</sequence>
<reference evidence="1" key="2">
    <citation type="submission" date="2015-07" db="EMBL/GenBank/DDBJ databases">
        <authorList>
            <person name="Noorani M."/>
        </authorList>
    </citation>
    <scope>NUCLEOTIDE SEQUENCE</scope>
    <source>
        <strain evidence="1">Yugu1</strain>
    </source>
</reference>